<name>A0ACA8ZW40_9GAMM</name>
<gene>
    <name evidence="1" type="ORF">AZO1586R_1414</name>
</gene>
<organism evidence="1 2">
    <name type="scientific">Bathymodiolus azoricus thioautotrophic gill symbiont</name>
    <dbReference type="NCBI Taxonomy" id="235205"/>
    <lineage>
        <taxon>Bacteria</taxon>
        <taxon>Pseudomonadati</taxon>
        <taxon>Pseudomonadota</taxon>
        <taxon>Gammaproteobacteria</taxon>
        <taxon>sulfur-oxidizing symbionts</taxon>
    </lineage>
</organism>
<dbReference type="EMBL" id="CAESAP020000210">
    <property type="protein sequence ID" value="CAB5502321.1"/>
    <property type="molecule type" value="Genomic_DNA"/>
</dbReference>
<sequence length="38" mass="4244">MIQVAKINAYLLSGRLGLNRINGFLLACFQQESTEIFA</sequence>
<comment type="caution">
    <text evidence="1">The sequence shown here is derived from an EMBL/GenBank/DDBJ whole genome shotgun (WGS) entry which is preliminary data.</text>
</comment>
<dbReference type="Proteomes" id="UP000635628">
    <property type="component" value="Unassembled WGS sequence"/>
</dbReference>
<proteinExistence type="predicted"/>
<evidence type="ECO:0000313" key="2">
    <source>
        <dbReference type="Proteomes" id="UP000635628"/>
    </source>
</evidence>
<keyword evidence="2" id="KW-1185">Reference proteome</keyword>
<accession>A0ACA8ZW40</accession>
<reference evidence="1" key="1">
    <citation type="submission" date="2020-05" db="EMBL/GenBank/DDBJ databases">
        <authorList>
            <person name="Petersen J."/>
            <person name="Sayavedra L."/>
        </authorList>
    </citation>
    <scope>NUCLEOTIDE SEQUENCE</scope>
    <source>
        <strain evidence="1">B azoricus SOX Menez Gwen</strain>
    </source>
</reference>
<evidence type="ECO:0000313" key="1">
    <source>
        <dbReference type="EMBL" id="CAB5502321.1"/>
    </source>
</evidence>
<protein>
    <submittedName>
        <fullName evidence="1">Uncharacterized protein</fullName>
    </submittedName>
</protein>